<feature type="transmembrane region" description="Helical" evidence="9">
    <location>
        <begin position="264"/>
        <end position="288"/>
    </location>
</feature>
<feature type="transmembrane region" description="Helical" evidence="9">
    <location>
        <begin position="97"/>
        <end position="121"/>
    </location>
</feature>
<comment type="subcellular location">
    <subcellularLocation>
        <location evidence="1">Cell membrane</location>
        <topology evidence="1">Multi-pass membrane protein</topology>
    </subcellularLocation>
</comment>
<dbReference type="GO" id="GO:0005886">
    <property type="term" value="C:plasma membrane"/>
    <property type="evidence" value="ECO:0007669"/>
    <property type="project" value="UniProtKB-SubCell"/>
</dbReference>
<evidence type="ECO:0000313" key="10">
    <source>
        <dbReference type="EMBL" id="GAE93323.1"/>
    </source>
</evidence>
<keyword evidence="3" id="KW-1003">Cell membrane</keyword>
<evidence type="ECO:0000256" key="6">
    <source>
        <dbReference type="ARBA" id="ARBA00022989"/>
    </source>
</evidence>
<dbReference type="InterPro" id="IPR017779">
    <property type="entry name" value="ABC_UrtB_bac"/>
</dbReference>
<dbReference type="GO" id="GO:0006865">
    <property type="term" value="P:amino acid transport"/>
    <property type="evidence" value="ECO:0007669"/>
    <property type="project" value="UniProtKB-KW"/>
</dbReference>
<accession>W4VKH5</accession>
<keyword evidence="7 9" id="KW-0472">Membrane</keyword>
<comment type="caution">
    <text evidence="10">The sequence shown here is derived from an EMBL/GenBank/DDBJ whole genome shotgun (WGS) entry which is preliminary data.</text>
</comment>
<gene>
    <name evidence="10" type="ORF">JCM21714_2396</name>
</gene>
<evidence type="ECO:0000256" key="3">
    <source>
        <dbReference type="ARBA" id="ARBA00022475"/>
    </source>
</evidence>
<comment type="similarity">
    <text evidence="8">Belongs to the binding-protein-dependent transport system permease family. LivHM subfamily.</text>
</comment>
<dbReference type="STRING" id="1298598.JCM21714_2396"/>
<sequence>MISDLSIKKENMGAVNFLLHSGKKGLIGLNEIILTLFNGISLGSILLLIALGLAITFGLMNVINMAHGELIMAGAYITYVIQHIFMDYVPPTQYYDLYFIVSIPVALVVAAGIGVLLEITLIRHLYKRPLDSLLATWGGVGLILQQTARSIFGAPNVGVISPSFLSGGLEVGSLIFPYSRLFILGLAIVCLISIYYYFYRTASGRRVRAVMQNRQMAECLGVSTRKVDMMTFAIGSGFTGVAGCALTLLGAIGPTIGTSYIIDAFMVVVVGGVGALFGAVAGAFGIGIFNTIFEYVTDATIGKVLIFLLIIAFLQWRPSGLVMFRSRSLD</sequence>
<dbReference type="CDD" id="cd06582">
    <property type="entry name" value="TM_PBP1_LivH_like"/>
    <property type="match status" value="1"/>
</dbReference>
<dbReference type="GO" id="GO:0022857">
    <property type="term" value="F:transmembrane transporter activity"/>
    <property type="evidence" value="ECO:0007669"/>
    <property type="project" value="InterPro"/>
</dbReference>
<keyword evidence="5" id="KW-0029">Amino-acid transport</keyword>
<keyword evidence="11" id="KW-1185">Reference proteome</keyword>
<evidence type="ECO:0000256" key="1">
    <source>
        <dbReference type="ARBA" id="ARBA00004651"/>
    </source>
</evidence>
<dbReference type="PANTHER" id="PTHR11795:SF447">
    <property type="entry name" value="ABC TRANSPORTER PERMEASE PROTEIN"/>
    <property type="match status" value="1"/>
</dbReference>
<dbReference type="NCBIfam" id="TIGR03409">
    <property type="entry name" value="urea_trans_UrtB"/>
    <property type="match status" value="1"/>
</dbReference>
<evidence type="ECO:0000256" key="5">
    <source>
        <dbReference type="ARBA" id="ARBA00022970"/>
    </source>
</evidence>
<evidence type="ECO:0000256" key="4">
    <source>
        <dbReference type="ARBA" id="ARBA00022692"/>
    </source>
</evidence>
<dbReference type="eggNOG" id="COG0559">
    <property type="taxonomic scope" value="Bacteria"/>
</dbReference>
<feature type="transmembrane region" description="Helical" evidence="9">
    <location>
        <begin position="66"/>
        <end position="85"/>
    </location>
</feature>
<dbReference type="InterPro" id="IPR052157">
    <property type="entry name" value="BCAA_transport_permease"/>
</dbReference>
<proteinExistence type="inferred from homology"/>
<feature type="transmembrane region" description="Helical" evidence="9">
    <location>
        <begin position="175"/>
        <end position="198"/>
    </location>
</feature>
<feature type="transmembrane region" description="Helical" evidence="9">
    <location>
        <begin position="295"/>
        <end position="316"/>
    </location>
</feature>
<evidence type="ECO:0000256" key="8">
    <source>
        <dbReference type="ARBA" id="ARBA00037998"/>
    </source>
</evidence>
<dbReference type="EMBL" id="BAVS01000011">
    <property type="protein sequence ID" value="GAE93323.1"/>
    <property type="molecule type" value="Genomic_DNA"/>
</dbReference>
<dbReference type="Pfam" id="PF02653">
    <property type="entry name" value="BPD_transp_2"/>
    <property type="match status" value="1"/>
</dbReference>
<feature type="transmembrane region" description="Helical" evidence="9">
    <location>
        <begin position="232"/>
        <end position="252"/>
    </location>
</feature>
<reference evidence="10 11" key="1">
    <citation type="journal article" date="2014" name="Genome Announc.">
        <title>Draft Genome Sequence of the Boron-Tolerant and Moderately Halotolerant Bacterium Gracilibacillus boraciitolerans JCM 21714T.</title>
        <authorList>
            <person name="Ahmed I."/>
            <person name="Oshima K."/>
            <person name="Suda W."/>
            <person name="Kitamura K."/>
            <person name="Iida T."/>
            <person name="Ohmori Y."/>
            <person name="Fujiwara T."/>
            <person name="Hattori M."/>
            <person name="Ohkuma M."/>
        </authorList>
    </citation>
    <scope>NUCLEOTIDE SEQUENCE [LARGE SCALE GENOMIC DNA]</scope>
    <source>
        <strain evidence="10 11">JCM 21714</strain>
    </source>
</reference>
<evidence type="ECO:0000313" key="11">
    <source>
        <dbReference type="Proteomes" id="UP000019102"/>
    </source>
</evidence>
<dbReference type="PANTHER" id="PTHR11795">
    <property type="entry name" value="BRANCHED-CHAIN AMINO ACID TRANSPORT SYSTEM PERMEASE PROTEIN LIVH"/>
    <property type="match status" value="1"/>
</dbReference>
<evidence type="ECO:0000256" key="9">
    <source>
        <dbReference type="SAM" id="Phobius"/>
    </source>
</evidence>
<keyword evidence="2" id="KW-0813">Transport</keyword>
<name>W4VKH5_9BACI</name>
<dbReference type="AlphaFoldDB" id="W4VKH5"/>
<feature type="transmembrane region" description="Helical" evidence="9">
    <location>
        <begin position="32"/>
        <end position="59"/>
    </location>
</feature>
<keyword evidence="6 9" id="KW-1133">Transmembrane helix</keyword>
<evidence type="ECO:0000256" key="2">
    <source>
        <dbReference type="ARBA" id="ARBA00022448"/>
    </source>
</evidence>
<feature type="transmembrane region" description="Helical" evidence="9">
    <location>
        <begin position="133"/>
        <end position="155"/>
    </location>
</feature>
<dbReference type="Proteomes" id="UP000019102">
    <property type="component" value="Unassembled WGS sequence"/>
</dbReference>
<dbReference type="InterPro" id="IPR001851">
    <property type="entry name" value="ABC_transp_permease"/>
</dbReference>
<organism evidence="10 11">
    <name type="scientific">Gracilibacillus boraciitolerans JCM 21714</name>
    <dbReference type="NCBI Taxonomy" id="1298598"/>
    <lineage>
        <taxon>Bacteria</taxon>
        <taxon>Bacillati</taxon>
        <taxon>Bacillota</taxon>
        <taxon>Bacilli</taxon>
        <taxon>Bacillales</taxon>
        <taxon>Bacillaceae</taxon>
        <taxon>Gracilibacillus</taxon>
    </lineage>
</organism>
<keyword evidence="4 9" id="KW-0812">Transmembrane</keyword>
<evidence type="ECO:0000256" key="7">
    <source>
        <dbReference type="ARBA" id="ARBA00023136"/>
    </source>
</evidence>
<protein>
    <submittedName>
        <fullName evidence="10">Urea ABC transporter</fullName>
    </submittedName>
</protein>